<dbReference type="Proteomes" id="UP000322899">
    <property type="component" value="Unassembled WGS sequence"/>
</dbReference>
<dbReference type="Proteomes" id="UP000325113">
    <property type="component" value="Unassembled WGS sequence"/>
</dbReference>
<sequence>MASDGVKSVMSILEVSEEKAAALIEKHGSAEAAIKAGDADSDDEAPELADAGADAAAAAATAAAVSSAERKARKAFEGLDLKEQPGFKRVIINYGRQAAIQIDRPSVHRMVGTDYWVIFGTALPVDMSRSADAAKHFSLAGANPGAAAGAGAIPPEAVEAEIAAAAAAAAGGAAAPADAAAAPADEADLSGLPDGIVAKDVDFVASHAGVSRAEAVEALKTHKGVVPAAMSFSQ</sequence>
<dbReference type="Pfam" id="PF01849">
    <property type="entry name" value="NAC"/>
    <property type="match status" value="1"/>
</dbReference>
<evidence type="ECO:0000313" key="4">
    <source>
        <dbReference type="EMBL" id="KAA0175815.1"/>
    </source>
</evidence>
<evidence type="ECO:0000313" key="3">
    <source>
        <dbReference type="EMBL" id="KAA0148228.1"/>
    </source>
</evidence>
<evidence type="ECO:0000313" key="5">
    <source>
        <dbReference type="Proteomes" id="UP000322899"/>
    </source>
</evidence>
<accession>A0A5A8C5S3</accession>
<name>A0A5A8C5S3_CAFRO</name>
<dbReference type="PANTHER" id="PTHR21713">
    <property type="entry name" value="NASCENT POLYPEPTIDE ASSOCIATED COMPLEX ALPHA SUBUNIT-RELATED"/>
    <property type="match status" value="1"/>
</dbReference>
<dbReference type="InterPro" id="IPR016641">
    <property type="entry name" value="EGD2/NACA0like"/>
</dbReference>
<dbReference type="EMBL" id="VLTN01000062">
    <property type="protein sequence ID" value="KAA0147728.1"/>
    <property type="molecule type" value="Genomic_DNA"/>
</dbReference>
<dbReference type="Gene3D" id="2.20.70.30">
    <property type="entry name" value="Nascent polypeptide-associated complex domain"/>
    <property type="match status" value="1"/>
</dbReference>
<dbReference type="AlphaFoldDB" id="A0A5A8C5S3"/>
<reference evidence="5 6" key="1">
    <citation type="submission" date="2019-07" db="EMBL/GenBank/DDBJ databases">
        <title>Genomes of Cafeteria roenbergensis.</title>
        <authorList>
            <person name="Fischer M.G."/>
            <person name="Hackl T."/>
            <person name="Roman M."/>
        </authorList>
    </citation>
    <scope>NUCLEOTIDE SEQUENCE [LARGE SCALE GENOMIC DNA]</scope>
    <source>
        <strain evidence="2 6">BVI</strain>
        <strain evidence="3 7">Cflag</strain>
        <strain evidence="4 5">E4-10P</strain>
    </source>
</reference>
<dbReference type="EMBL" id="VLTM01000151">
    <property type="protein sequence ID" value="KAA0148228.1"/>
    <property type="molecule type" value="Genomic_DNA"/>
</dbReference>
<dbReference type="OMA" id="VICITTH"/>
<protein>
    <recommendedName>
        <fullName evidence="1">NAC-A/B domain-containing protein</fullName>
    </recommendedName>
</protein>
<organism evidence="3 7">
    <name type="scientific">Cafeteria roenbergensis</name>
    <name type="common">Marine flagellate</name>
    <dbReference type="NCBI Taxonomy" id="33653"/>
    <lineage>
        <taxon>Eukaryota</taxon>
        <taxon>Sar</taxon>
        <taxon>Stramenopiles</taxon>
        <taxon>Bigyra</taxon>
        <taxon>Opalozoa</taxon>
        <taxon>Bicosoecida</taxon>
        <taxon>Cafeteriaceae</taxon>
        <taxon>Cafeteria</taxon>
    </lineage>
</organism>
<feature type="domain" description="NAC-A/B" evidence="1">
    <location>
        <begin position="66"/>
        <end position="131"/>
    </location>
</feature>
<dbReference type="CDD" id="cd22054">
    <property type="entry name" value="NAC_NACA"/>
    <property type="match status" value="1"/>
</dbReference>
<dbReference type="InterPro" id="IPR002715">
    <property type="entry name" value="Nas_poly-pep-assoc_cplx_dom"/>
</dbReference>
<proteinExistence type="predicted"/>
<comment type="caution">
    <text evidence="3">The sequence shown here is derived from an EMBL/GenBank/DDBJ whole genome shotgun (WGS) entry which is preliminary data.</text>
</comment>
<dbReference type="Proteomes" id="UP000323011">
    <property type="component" value="Unassembled WGS sequence"/>
</dbReference>
<dbReference type="SMART" id="SM01407">
    <property type="entry name" value="NAC"/>
    <property type="match status" value="1"/>
</dbReference>
<dbReference type="EMBL" id="VLTO01000011">
    <property type="protein sequence ID" value="KAA0175815.1"/>
    <property type="molecule type" value="Genomic_DNA"/>
</dbReference>
<evidence type="ECO:0000259" key="1">
    <source>
        <dbReference type="PROSITE" id="PS51151"/>
    </source>
</evidence>
<dbReference type="OrthoDB" id="3169036at2759"/>
<gene>
    <name evidence="4" type="ORF">FNF27_02536</name>
    <name evidence="2" type="ORF">FNF29_07182</name>
    <name evidence="3" type="ORF">FNF31_07454</name>
</gene>
<dbReference type="PROSITE" id="PS51151">
    <property type="entry name" value="NAC_AB"/>
    <property type="match status" value="1"/>
</dbReference>
<dbReference type="InterPro" id="IPR038187">
    <property type="entry name" value="NAC_A/B_dom_sf"/>
</dbReference>
<evidence type="ECO:0000313" key="7">
    <source>
        <dbReference type="Proteomes" id="UP000325113"/>
    </source>
</evidence>
<evidence type="ECO:0000313" key="2">
    <source>
        <dbReference type="EMBL" id="KAA0147728.1"/>
    </source>
</evidence>
<keyword evidence="6" id="KW-1185">Reference proteome</keyword>
<dbReference type="Gene3D" id="1.10.8.10">
    <property type="entry name" value="DNA helicase RuvA subunit, C-terminal domain"/>
    <property type="match status" value="1"/>
</dbReference>
<evidence type="ECO:0000313" key="6">
    <source>
        <dbReference type="Proteomes" id="UP000323011"/>
    </source>
</evidence>
<dbReference type="GO" id="GO:0005854">
    <property type="term" value="C:nascent polypeptide-associated complex"/>
    <property type="evidence" value="ECO:0007669"/>
    <property type="project" value="InterPro"/>
</dbReference>